<protein>
    <submittedName>
        <fullName evidence="2">Aspartate aminotransferase</fullName>
        <ecNumber evidence="2">2.6.1.1</ecNumber>
    </submittedName>
</protein>
<dbReference type="Gene3D" id="3.90.1150.10">
    <property type="entry name" value="Aspartate Aminotransferase, domain 1"/>
    <property type="match status" value="1"/>
</dbReference>
<keyword evidence="2" id="KW-0808">Transferase</keyword>
<dbReference type="EC" id="2.6.1.1" evidence="2"/>
<dbReference type="PANTHER" id="PTHR42691">
    <property type="entry name" value="ASPARTATE AMINOTRANSFERASE YHDR-RELATED"/>
    <property type="match status" value="1"/>
</dbReference>
<gene>
    <name evidence="2" type="primary">aspC_34</name>
    <name evidence="2" type="ORF">SDC9_159801</name>
</gene>
<dbReference type="PROSITE" id="PS00105">
    <property type="entry name" value="AA_TRANSFER_CLASS_1"/>
    <property type="match status" value="1"/>
</dbReference>
<comment type="caution">
    <text evidence="2">The sequence shown here is derived from an EMBL/GenBank/DDBJ whole genome shotgun (WGS) entry which is preliminary data.</text>
</comment>
<evidence type="ECO:0000313" key="2">
    <source>
        <dbReference type="EMBL" id="MPN12483.1"/>
    </source>
</evidence>
<dbReference type="Gene3D" id="3.40.640.10">
    <property type="entry name" value="Type I PLP-dependent aspartate aminotransferase-like (Major domain)"/>
    <property type="match status" value="1"/>
</dbReference>
<dbReference type="InterPro" id="IPR015422">
    <property type="entry name" value="PyrdxlP-dep_Trfase_small"/>
</dbReference>
<dbReference type="InterPro" id="IPR015421">
    <property type="entry name" value="PyrdxlP-dep_Trfase_major"/>
</dbReference>
<reference evidence="2" key="1">
    <citation type="submission" date="2019-08" db="EMBL/GenBank/DDBJ databases">
        <authorList>
            <person name="Kucharzyk K."/>
            <person name="Murdoch R.W."/>
            <person name="Higgins S."/>
            <person name="Loffler F."/>
        </authorList>
    </citation>
    <scope>NUCLEOTIDE SEQUENCE</scope>
</reference>
<dbReference type="InterPro" id="IPR015424">
    <property type="entry name" value="PyrdxlP-dep_Trfase"/>
</dbReference>
<dbReference type="InterPro" id="IPR004838">
    <property type="entry name" value="NHTrfase_class1_PyrdxlP-BS"/>
</dbReference>
<dbReference type="InterPro" id="IPR004839">
    <property type="entry name" value="Aminotransferase_I/II_large"/>
</dbReference>
<dbReference type="EMBL" id="VSSQ01058835">
    <property type="protein sequence ID" value="MPN12483.1"/>
    <property type="molecule type" value="Genomic_DNA"/>
</dbReference>
<feature type="domain" description="Aminotransferase class I/classII large" evidence="1">
    <location>
        <begin position="8"/>
        <end position="235"/>
    </location>
</feature>
<evidence type="ECO:0000259" key="1">
    <source>
        <dbReference type="Pfam" id="PF00155"/>
    </source>
</evidence>
<name>A0A645FJS6_9ZZZZ</name>
<sequence>MVVEPDMERFQINFSALERAINAHTQAVIINSPNNPSGVIYSEETIQQLSALLRQKSGALGHTVYLISDEPYRELNYTDLPVPFVTDFYDAAIISYSYSKSLSLPGDRIGYVLLGNDMPEFDDVYDAIAGSARVQGYVCAPSLLQKTIGRAAELNLMPDLSSYRKNRDALYEGLCAFGYRCMPPDGAFYLFLEAPGGDEDAFAEAAKCEDILIVSGRSFGCPSYVRIAYCVSYETIVRSLPGFGRLYHQFCK</sequence>
<dbReference type="SUPFAM" id="SSF53383">
    <property type="entry name" value="PLP-dependent transferases"/>
    <property type="match status" value="1"/>
</dbReference>
<dbReference type="CDD" id="cd00609">
    <property type="entry name" value="AAT_like"/>
    <property type="match status" value="1"/>
</dbReference>
<accession>A0A645FJS6</accession>
<proteinExistence type="predicted"/>
<dbReference type="AlphaFoldDB" id="A0A645FJS6"/>
<dbReference type="GO" id="GO:0004069">
    <property type="term" value="F:L-aspartate:2-oxoglutarate aminotransferase activity"/>
    <property type="evidence" value="ECO:0007669"/>
    <property type="project" value="UniProtKB-EC"/>
</dbReference>
<organism evidence="2">
    <name type="scientific">bioreactor metagenome</name>
    <dbReference type="NCBI Taxonomy" id="1076179"/>
    <lineage>
        <taxon>unclassified sequences</taxon>
        <taxon>metagenomes</taxon>
        <taxon>ecological metagenomes</taxon>
    </lineage>
</organism>
<dbReference type="GO" id="GO:0030170">
    <property type="term" value="F:pyridoxal phosphate binding"/>
    <property type="evidence" value="ECO:0007669"/>
    <property type="project" value="InterPro"/>
</dbReference>
<keyword evidence="2" id="KW-0032">Aminotransferase</keyword>
<dbReference type="PANTHER" id="PTHR42691:SF1">
    <property type="entry name" value="ASPARTATE AMINOTRANSFERASE YHDR-RELATED"/>
    <property type="match status" value="1"/>
</dbReference>
<dbReference type="Pfam" id="PF00155">
    <property type="entry name" value="Aminotran_1_2"/>
    <property type="match status" value="1"/>
</dbReference>